<comment type="caution">
    <text evidence="3">The sequence shown here is derived from an EMBL/GenBank/DDBJ whole genome shotgun (WGS) entry which is preliminary data.</text>
</comment>
<feature type="transmembrane region" description="Helical" evidence="1">
    <location>
        <begin position="227"/>
        <end position="250"/>
    </location>
</feature>
<keyword evidence="1" id="KW-1133">Transmembrane helix</keyword>
<gene>
    <name evidence="3" type="ORF">C9J01_02250</name>
</gene>
<dbReference type="Proteomes" id="UP000241346">
    <property type="component" value="Unassembled WGS sequence"/>
</dbReference>
<evidence type="ECO:0000256" key="1">
    <source>
        <dbReference type="SAM" id="Phobius"/>
    </source>
</evidence>
<organism evidence="3 4">
    <name type="scientific">Photobacterium rosenbergii</name>
    <dbReference type="NCBI Taxonomy" id="294936"/>
    <lineage>
        <taxon>Bacteria</taxon>
        <taxon>Pseudomonadati</taxon>
        <taxon>Pseudomonadota</taxon>
        <taxon>Gammaproteobacteria</taxon>
        <taxon>Vibrionales</taxon>
        <taxon>Vibrionaceae</taxon>
        <taxon>Photobacterium</taxon>
    </lineage>
</organism>
<evidence type="ECO:0000313" key="4">
    <source>
        <dbReference type="Proteomes" id="UP000241346"/>
    </source>
</evidence>
<dbReference type="EMBL" id="PYMB01000001">
    <property type="protein sequence ID" value="PSW16773.1"/>
    <property type="molecule type" value="Genomic_DNA"/>
</dbReference>
<evidence type="ECO:0000313" key="3">
    <source>
        <dbReference type="EMBL" id="PSW16773.1"/>
    </source>
</evidence>
<dbReference type="InterPro" id="IPR029044">
    <property type="entry name" value="Nucleotide-diphossugar_trans"/>
</dbReference>
<dbReference type="AlphaFoldDB" id="A0A2T3NMT1"/>
<sequence length="323" mass="36355">MERMNIAVLLPCYNEEGAVGKTIKAFHKVLPYSIVYVYDNNSTDNTINEAKKAGAKVYTESRQGKGEVVKRMFADIEADIYVLADGDDTYDANAVIKLIECLVNENLDMVIGTRSVAKDAYPRGHIIGNKVFTSLISMFFNSKLNDVFSGYRVMSKRFVKTVPVLSDGFEIETELTVHALHHRMPIKEVATMYKSRPEGTKSKLKTFSDGFKIMNFIFFLLRDVKPLLFFSVLSMCFVSISLFSGIPVVIEFFQTGLVERLPTAVLASGLGIISVLCFFTGLILDNVSRGRLESKMINYLSYEKIKGGKLEDFEILYQENVLK</sequence>
<dbReference type="CDD" id="cd04179">
    <property type="entry name" value="DPM_DPG-synthase_like"/>
    <property type="match status" value="1"/>
</dbReference>
<dbReference type="GO" id="GO:0016740">
    <property type="term" value="F:transferase activity"/>
    <property type="evidence" value="ECO:0007669"/>
    <property type="project" value="UniProtKB-KW"/>
</dbReference>
<dbReference type="OrthoDB" id="276604at2"/>
<keyword evidence="1" id="KW-0812">Transmembrane</keyword>
<name>A0A2T3NMT1_9GAMM</name>
<dbReference type="InterPro" id="IPR050256">
    <property type="entry name" value="Glycosyltransferase_2"/>
</dbReference>
<keyword evidence="3" id="KW-0808">Transferase</keyword>
<evidence type="ECO:0000259" key="2">
    <source>
        <dbReference type="Pfam" id="PF00535"/>
    </source>
</evidence>
<keyword evidence="1" id="KW-0472">Membrane</keyword>
<dbReference type="PANTHER" id="PTHR48090:SF7">
    <property type="entry name" value="RFBJ PROTEIN"/>
    <property type="match status" value="1"/>
</dbReference>
<dbReference type="SUPFAM" id="SSF53448">
    <property type="entry name" value="Nucleotide-diphospho-sugar transferases"/>
    <property type="match status" value="1"/>
</dbReference>
<dbReference type="InterPro" id="IPR001173">
    <property type="entry name" value="Glyco_trans_2-like"/>
</dbReference>
<protein>
    <submittedName>
        <fullName evidence="3">Glycosyltransferase</fullName>
    </submittedName>
</protein>
<feature type="domain" description="Glycosyltransferase 2-like" evidence="2">
    <location>
        <begin position="8"/>
        <end position="160"/>
    </location>
</feature>
<proteinExistence type="predicted"/>
<feature type="transmembrane region" description="Helical" evidence="1">
    <location>
        <begin position="262"/>
        <end position="284"/>
    </location>
</feature>
<dbReference type="PANTHER" id="PTHR48090">
    <property type="entry name" value="UNDECAPRENYL-PHOSPHATE 4-DEOXY-4-FORMAMIDO-L-ARABINOSE TRANSFERASE-RELATED"/>
    <property type="match status" value="1"/>
</dbReference>
<reference evidence="3 4" key="1">
    <citation type="submission" date="2018-03" db="EMBL/GenBank/DDBJ databases">
        <title>Whole genome sequencing of Histamine producing bacteria.</title>
        <authorList>
            <person name="Butler K."/>
        </authorList>
    </citation>
    <scope>NUCLEOTIDE SEQUENCE [LARGE SCALE GENOMIC DNA]</scope>
    <source>
        <strain evidence="3 4">DSM 19138</strain>
    </source>
</reference>
<dbReference type="Pfam" id="PF00535">
    <property type="entry name" value="Glycos_transf_2"/>
    <property type="match status" value="1"/>
</dbReference>
<dbReference type="Gene3D" id="3.90.550.10">
    <property type="entry name" value="Spore Coat Polysaccharide Biosynthesis Protein SpsA, Chain A"/>
    <property type="match status" value="1"/>
</dbReference>
<accession>A0A2T3NMT1</accession>